<dbReference type="InterPro" id="IPR007484">
    <property type="entry name" value="Peptidase_M28"/>
</dbReference>
<sequence length="1127" mass="121112">MEYQVSAAAVDPAPAGRSGVHRTTFGDRVLSWGPDGALGEGGAQQASGELRLVTQVGSSFVDDHPDVPVVLDAGRYLVVDVAADLRDGFDRTCGYRVQPLPVDAAVVTPPAVPAARSAPLPWVSDLVQRVQPAALAADIRTLSALPTRHSTSPHLAEAVRWVRARLDALGYRSAVVPVPLPGGGGTVSVLAERDGTGPAPRRAVLATAHLDSVNTRGGPAAPAPGADDNASGSAGVLEIARVLRDHPATHDLRLILFGGEEQGLHGSTAYVDSLDAAERSRIAAVVNMDMIGCRNTAEPGVLLEGSAPARSLIDRLAEAAATYTGLTVRTSLHPFASDHVPFLEAGMPAVLTIEASDRANAAVHTATDTDDRIDVALATEILRMNVATIATELGNQGGPAMTASTELEDLGLLESSPAGPPLRQLSGRYVFNGGVPGRVGHEDDTEPVLTDLALDGESRQQLRRPRFTLHVDVDGTDPLGVVSGDVLVSAAAPWPAAHFIGRVTAETPGLHRHDLVVTDLVLPWGSLTVNRLEIGLLRHWPAAAPVAEVVFVAATGTRLGPYRARHVSRWFRDVEVEVDVEDGAVGAEPYDTHLHPDRPADLPRESLTLEGAFARAGIRITRSSGSNTIDTSSAGGNGRWNYQELHDAMASHWSAYANVPQWKMWVFHAELADSDTLGGVMFDGDINEPGGVDRQGTALFTRSPHFHTEAGAYPQANPPAAQAARRELFFDLVHETGHAFNLAHSFQKQAVLTEPGSGPWPAPSWMPLVDAPQSLSWMNYPDEASPGAGSNATWFYDRFRFRFDDGENLFLRHAPARFVQMGNEAWFHNHGRAGRGTLDTRLQLALRLPTGAVEYGESVFCELRLRNVADEPVLARTNLDPAEGTVELAVTGPSGERRPFLPFHRACARPRMEVLAPQESRYESVNLTMGQFGFPFKEPGRYRIEACWVNRDGSTAPAITTLSVRPPRSDRDRRAAERLFTAPVGRVLAIGGTRTIDEVNELLGEVAGDLGVQHPASLYLRTARTVPLAQPFKALTADSAEVRVLAPEPDVVERELAPVVEQFEAAADALGHIQYERVADVYSTCAVEVGKRADARSAQDDMLKLFQARRVVEPVIAKVEARLHELT</sequence>
<reference evidence="4" key="1">
    <citation type="submission" date="2017-06" db="EMBL/GenBank/DDBJ databases">
        <authorList>
            <person name="Varghese N."/>
            <person name="Submissions S."/>
        </authorList>
    </citation>
    <scope>NUCLEOTIDE SEQUENCE [LARGE SCALE GENOMIC DNA]</scope>
    <source>
        <strain evidence="4">DSM 46839</strain>
    </source>
</reference>
<dbReference type="InterPro" id="IPR045175">
    <property type="entry name" value="M28_fam"/>
</dbReference>
<dbReference type="AlphaFoldDB" id="A0A239C133"/>
<keyword evidence="4" id="KW-1185">Reference proteome</keyword>
<gene>
    <name evidence="3" type="ORF">SAMN06893096_102178</name>
</gene>
<name>A0A239C133_9ACTN</name>
<accession>A0A239C133</accession>
<evidence type="ECO:0000313" key="4">
    <source>
        <dbReference type="Proteomes" id="UP000198373"/>
    </source>
</evidence>
<dbReference type="Proteomes" id="UP000198373">
    <property type="component" value="Unassembled WGS sequence"/>
</dbReference>
<protein>
    <submittedName>
        <fullName evidence="3">Zn-dependent amino- or carboxypeptidase, M28 family</fullName>
    </submittedName>
</protein>
<dbReference type="Gene3D" id="3.40.630.10">
    <property type="entry name" value="Zn peptidases"/>
    <property type="match status" value="1"/>
</dbReference>
<evidence type="ECO:0000313" key="3">
    <source>
        <dbReference type="EMBL" id="SNS13639.1"/>
    </source>
</evidence>
<dbReference type="PANTHER" id="PTHR12147">
    <property type="entry name" value="METALLOPEPTIDASE M28 FAMILY MEMBER"/>
    <property type="match status" value="1"/>
</dbReference>
<dbReference type="PANTHER" id="PTHR12147:SF26">
    <property type="entry name" value="PEPTIDASE M28 DOMAIN-CONTAINING PROTEIN"/>
    <property type="match status" value="1"/>
</dbReference>
<dbReference type="SUPFAM" id="SSF53187">
    <property type="entry name" value="Zn-dependent exopeptidases"/>
    <property type="match status" value="1"/>
</dbReference>
<evidence type="ECO:0000259" key="2">
    <source>
        <dbReference type="Pfam" id="PF04389"/>
    </source>
</evidence>
<dbReference type="Pfam" id="PF04389">
    <property type="entry name" value="Peptidase_M28"/>
    <property type="match status" value="1"/>
</dbReference>
<feature type="compositionally biased region" description="Low complexity" evidence="1">
    <location>
        <begin position="217"/>
        <end position="226"/>
    </location>
</feature>
<dbReference type="GO" id="GO:0006508">
    <property type="term" value="P:proteolysis"/>
    <property type="evidence" value="ECO:0007669"/>
    <property type="project" value="InterPro"/>
</dbReference>
<organism evidence="3 4">
    <name type="scientific">Geodermatophilus pulveris</name>
    <dbReference type="NCBI Taxonomy" id="1564159"/>
    <lineage>
        <taxon>Bacteria</taxon>
        <taxon>Bacillati</taxon>
        <taxon>Actinomycetota</taxon>
        <taxon>Actinomycetes</taxon>
        <taxon>Geodermatophilales</taxon>
        <taxon>Geodermatophilaceae</taxon>
        <taxon>Geodermatophilus</taxon>
    </lineage>
</organism>
<feature type="region of interest" description="Disordered" evidence="1">
    <location>
        <begin position="212"/>
        <end position="232"/>
    </location>
</feature>
<dbReference type="GO" id="GO:0008235">
    <property type="term" value="F:metalloexopeptidase activity"/>
    <property type="evidence" value="ECO:0007669"/>
    <property type="project" value="InterPro"/>
</dbReference>
<feature type="domain" description="Peptidase M28" evidence="2">
    <location>
        <begin position="189"/>
        <end position="385"/>
    </location>
</feature>
<dbReference type="EMBL" id="FZOO01000002">
    <property type="protein sequence ID" value="SNS13639.1"/>
    <property type="molecule type" value="Genomic_DNA"/>
</dbReference>
<keyword evidence="3" id="KW-0378">Hydrolase</keyword>
<evidence type="ECO:0000256" key="1">
    <source>
        <dbReference type="SAM" id="MobiDB-lite"/>
    </source>
</evidence>
<keyword evidence="3" id="KW-0121">Carboxypeptidase</keyword>
<dbReference type="GO" id="GO:0004180">
    <property type="term" value="F:carboxypeptidase activity"/>
    <property type="evidence" value="ECO:0007669"/>
    <property type="project" value="UniProtKB-KW"/>
</dbReference>
<proteinExistence type="predicted"/>
<keyword evidence="3" id="KW-0645">Protease</keyword>